<keyword evidence="15" id="KW-0378">Hydrolase</keyword>
<evidence type="ECO:0000256" key="1">
    <source>
        <dbReference type="ARBA" id="ARBA00001152"/>
    </source>
</evidence>
<sequence length="1675" mass="185900">MRKKMYKVGKFWVAATIGFLVVSESQTVTAQADSKEAVNFQSSGSAPEIKPQNDELIGGVDGNYFMLPNGDQQFILKKDKLPVKELHKIDGNLQFFDLESGVQQKGTWQTINGDKYYFAEGSGNAVIGTVVIDGKVYGFDHSYHIVKNDFVINDDLSTYYFDKNGNTVTGLQTINGKQYFFKESGEMLKGGTTAKTIDGTDYYFDAEDGHATIANKKTFNEGLTNQDSDFTDHNQIADTNNKSIDNFEGFITPDSWYRPKDVLKNGETWEKSSEVDRRPLLMVWWPDQETETNYVRFMSEHGLLEEAQLNAQSLNQNRLNELTRLIQTNIEKKIASDNSVEWLRALMVEFRGKQPNWNAESEKANRKDGLQGGTLAFQNSNKTPNANSLYRLLNRSPLNQDGKQGDEVGGFEFLLANDVDNSNPAVQAEQLNWMYFLLNFGSKTAQDGNANFDGIRVDAVDNVDADLLQIAAEYFKAAYKTHQNEQNANSHISILEDWSFDDAKYVFDKGADQLTMDFKQQVQSVFSLSAKPNVRASLSRFLEWFNVNRSVNDTENNAIPNYSFVRAHDSHVQEIIAQIIQELHPEADGLRPNMQQIEEAFEIYNVDQSSTNKKYTMYNIPAAYAMLLTNKDTVPRVYYGDLYMDDGQYMSQKSPYYDAIVALLRDRVKFVAGGQTLNTGTDNNGQKTHNSDIMTSVRFGKGLMNVTDTDGHVHTDGAGVIISNNPDLQLENGEKVVLHMGAAHRNQKFRASLLSTKDGLKVFTSDDGAPVLMTDDNGDLIFDSSWIYGCSDSQVSGYLAVWVPIGAAEKQDARTASSADKTFDDGKTFHSNAALDSQLIYEGFSNFQAMPTNESEFANVKIKENVEFFKELGVTSFQFAPQYRSTSEGSFLDSIIQNGYSFNDRYDLGFAKKDGTKNPTKYGTDEQLRDAIRAVHQNGMQAIADFVPDQLYDLPNKELVEVNRTDSFGHQKKDSEIKNLLYILNTKGSGEDYQAKFGGAYLDELQQKYPELFKMIQISTGKAIDPSEKIKEWSAKYLNGTNIAGQGAHHVLKDWAQNQYFTIGADGTFLPKALTGEGSNTGFVRENDDIAYYSLSRYRAQNSFIEVNGYWFYFDASGHMVTGEQTIDGSLYLFLPNGVELRNHAWVDQNNQLRYSGVLGDSRVLSNVLSGNNGEGTFFSGKDGGQYFKLKATNELAKGMYIIDGNVQFFDFANGAQAKGIWKSYNGDVYYFQEGSGNAVSGLETIDGITYSFSTDGKLLGRVADAKNPVVQPTADGSEKIPFMPESSHYQGYDNAKFKYEAGKSANTGLFQDKKGNLRYFDSITGFQAKGQIVNVNGHSYCFDQDSGLGEMIKDVSGGHFVKRDQAGSNGRTEELTFYFDLKGELVKGLVIVDGQIRYFDSETGVQYKGKTAKIAGATYYFGRENGSLMDESKDLIQPVEPVNPDKPVKPDKPGDDGHHDTPDQPGIPDKPSDGGHDDEHHNTPDQPVNPDKPGDDGHHNTPDQPVQPVTPEQPGTPGQQVQPQNTSNNVVVENQQRTPIVQSPSVNENSSVMPEQVGAQNDNKDSNLAEKATAEPKLSRVERNHKGKSSDDEGFFQKAERSIGGTISDAGKSIGHALSNAGEAVGHAFADAGHAIGEAAHAVANAVSDVTDAVVETTQHVWHSVTNFFKDWFM</sequence>
<feature type="compositionally biased region" description="Basic and acidic residues" evidence="12">
    <location>
        <begin position="1471"/>
        <end position="1484"/>
    </location>
</feature>
<dbReference type="InterPro" id="IPR022263">
    <property type="entry name" value="KxYKxGKxW"/>
</dbReference>
<dbReference type="PROSITE" id="PS51170">
    <property type="entry name" value="CW"/>
    <property type="match status" value="2"/>
</dbReference>
<feature type="compositionally biased region" description="Polar residues" evidence="12">
    <location>
        <begin position="1540"/>
        <end position="1562"/>
    </location>
</feature>
<evidence type="ECO:0000256" key="9">
    <source>
        <dbReference type="ARBA" id="ARBA00029911"/>
    </source>
</evidence>
<dbReference type="Gene3D" id="2.10.270.10">
    <property type="entry name" value="Cholin Binding"/>
    <property type="match status" value="5"/>
</dbReference>
<dbReference type="RefSeq" id="WP_252443191.1">
    <property type="nucleotide sequence ID" value="NZ_JAMWYK010000003.1"/>
</dbReference>
<evidence type="ECO:0000256" key="6">
    <source>
        <dbReference type="ARBA" id="ARBA00022679"/>
    </source>
</evidence>
<evidence type="ECO:0000256" key="13">
    <source>
        <dbReference type="SAM" id="SignalP"/>
    </source>
</evidence>
<dbReference type="Gene3D" id="2.30.30.420">
    <property type="entry name" value="glucansucrase"/>
    <property type="match status" value="1"/>
</dbReference>
<evidence type="ECO:0000256" key="5">
    <source>
        <dbReference type="ARBA" id="ARBA00022676"/>
    </source>
</evidence>
<feature type="chain" id="PRO_5045484248" description="dextransucrase" evidence="13">
    <location>
        <begin position="31"/>
        <end position="1675"/>
    </location>
</feature>
<comment type="function">
    <text evidence="2">Production of extracellular glucans, that are thought to play a key role in the development of the dental plaque because of their ability to adhere to smooth surfaces and mediate the aggregation of bacterial cells and food debris.</text>
</comment>
<feature type="region of interest" description="Disordered" evidence="12">
    <location>
        <begin position="1540"/>
        <end position="1597"/>
    </location>
</feature>
<dbReference type="SUPFAM" id="SSF69360">
    <property type="entry name" value="Cell wall binding repeat"/>
    <property type="match status" value="3"/>
</dbReference>
<keyword evidence="7 13" id="KW-0732">Signal</keyword>
<feature type="repeat" description="Cell wall-binding" evidence="11">
    <location>
        <begin position="168"/>
        <end position="187"/>
    </location>
</feature>
<evidence type="ECO:0000256" key="2">
    <source>
        <dbReference type="ARBA" id="ARBA00003243"/>
    </source>
</evidence>
<name>A0ABT0ZQG0_9LACO</name>
<evidence type="ECO:0000256" key="3">
    <source>
        <dbReference type="ARBA" id="ARBA00009247"/>
    </source>
</evidence>
<evidence type="ECO:0000313" key="16">
    <source>
        <dbReference type="Proteomes" id="UP001523234"/>
    </source>
</evidence>
<dbReference type="InterPro" id="IPR017853">
    <property type="entry name" value="GH"/>
</dbReference>
<reference evidence="15 16" key="1">
    <citation type="submission" date="2022-06" db="EMBL/GenBank/DDBJ databases">
        <title>Fructobacillus taiwanensis sp. nov., isolated from the honeybee.</title>
        <authorList>
            <person name="Chen Y.-S."/>
            <person name="Wang L.-T."/>
            <person name="Lee Y.-S."/>
            <person name="Chang Y.-C."/>
            <person name="Wu H.-C."/>
            <person name="Liao C.-Y."/>
            <person name="Chen W.-H."/>
            <person name="Deng J.-N."/>
            <person name="Wang Y.-H."/>
        </authorList>
    </citation>
    <scope>NUCLEOTIDE SEQUENCE [LARGE SCALE GENOMIC DNA]</scope>
    <source>
        <strain evidence="15 16">W13</strain>
    </source>
</reference>
<dbReference type="NCBIfam" id="TIGR04035">
    <property type="entry name" value="glucan_65_rpt"/>
    <property type="match status" value="1"/>
</dbReference>
<evidence type="ECO:0000259" key="14">
    <source>
        <dbReference type="Pfam" id="PF02324"/>
    </source>
</evidence>
<dbReference type="NCBIfam" id="TIGR03715">
    <property type="entry name" value="KxYKxGKxW"/>
    <property type="match status" value="1"/>
</dbReference>
<comment type="catalytic activity">
    <reaction evidence="1">
        <text>[(1-&gt;6)-alpha-D-glucosyl](n) + sucrose = [(1-&gt;6)-alpha-D-glucosyl](n+1) + D-fructose</text>
        <dbReference type="Rhea" id="RHEA:18825"/>
        <dbReference type="Rhea" id="RHEA-COMP:11144"/>
        <dbReference type="Rhea" id="RHEA-COMP:11145"/>
        <dbReference type="ChEBI" id="CHEBI:17992"/>
        <dbReference type="ChEBI" id="CHEBI:18269"/>
        <dbReference type="ChEBI" id="CHEBI:37721"/>
        <dbReference type="EC" id="2.4.1.5"/>
    </reaction>
</comment>
<evidence type="ECO:0000256" key="11">
    <source>
        <dbReference type="PROSITE-ProRule" id="PRU00591"/>
    </source>
</evidence>
<evidence type="ECO:0000256" key="7">
    <source>
        <dbReference type="ARBA" id="ARBA00022729"/>
    </source>
</evidence>
<comment type="caution">
    <text evidence="15">The sequence shown here is derived from an EMBL/GenBank/DDBJ whole genome shotgun (WGS) entry which is preliminary data.</text>
</comment>
<feature type="compositionally biased region" description="Basic and acidic residues" evidence="12">
    <location>
        <begin position="1563"/>
        <end position="1592"/>
    </location>
</feature>
<dbReference type="EC" id="2.4.1.5" evidence="4"/>
<proteinExistence type="inferred from homology"/>
<gene>
    <name evidence="15" type="ORF">NFX39_03885</name>
</gene>
<feature type="domain" description="Glycoside hydrolase family 70 catalytic" evidence="14">
    <location>
        <begin position="280"/>
        <end position="1086"/>
    </location>
</feature>
<evidence type="ECO:0000256" key="10">
    <source>
        <dbReference type="ARBA" id="ARBA00032238"/>
    </source>
</evidence>
<keyword evidence="16" id="KW-1185">Reference proteome</keyword>
<protein>
    <recommendedName>
        <fullName evidence="4">dextransucrase</fullName>
        <ecNumber evidence="4">2.4.1.5</ecNumber>
    </recommendedName>
    <alternativeName>
        <fullName evidence="9">Dextransucrase</fullName>
    </alternativeName>
    <alternativeName>
        <fullName evidence="10">Sucrose 6-glucosyltransferase</fullName>
    </alternativeName>
</protein>
<dbReference type="InterPro" id="IPR027636">
    <property type="entry name" value="Glucan-bd_rpt"/>
</dbReference>
<dbReference type="Pfam" id="PF19127">
    <property type="entry name" value="Choline_bind_3"/>
    <property type="match status" value="5"/>
</dbReference>
<dbReference type="GO" id="GO:0016787">
    <property type="term" value="F:hydrolase activity"/>
    <property type="evidence" value="ECO:0007669"/>
    <property type="project" value="UniProtKB-KW"/>
</dbReference>
<keyword evidence="6" id="KW-0808">Transferase</keyword>
<evidence type="ECO:0000256" key="4">
    <source>
        <dbReference type="ARBA" id="ARBA00012592"/>
    </source>
</evidence>
<dbReference type="Gene3D" id="3.20.20.470">
    <property type="entry name" value="Glucansucrase"/>
    <property type="match status" value="2"/>
</dbReference>
<feature type="region of interest" description="Disordered" evidence="12">
    <location>
        <begin position="1439"/>
        <end position="1526"/>
    </location>
</feature>
<dbReference type="EMBL" id="JAMWYK010000003">
    <property type="protein sequence ID" value="MCO0832229.1"/>
    <property type="molecule type" value="Genomic_DNA"/>
</dbReference>
<evidence type="ECO:0000313" key="15">
    <source>
        <dbReference type="EMBL" id="MCO0832229.1"/>
    </source>
</evidence>
<dbReference type="Pfam" id="PF02324">
    <property type="entry name" value="Glyco_hydro_70"/>
    <property type="match status" value="1"/>
</dbReference>
<keyword evidence="5" id="KW-0328">Glycosyltransferase</keyword>
<feature type="signal peptide" evidence="13">
    <location>
        <begin position="1"/>
        <end position="30"/>
    </location>
</feature>
<dbReference type="InterPro" id="IPR003318">
    <property type="entry name" value="Glyco_hydro70cat"/>
</dbReference>
<evidence type="ECO:0000256" key="12">
    <source>
        <dbReference type="SAM" id="MobiDB-lite"/>
    </source>
</evidence>
<dbReference type="SUPFAM" id="SSF51445">
    <property type="entry name" value="(Trans)glycosidases"/>
    <property type="match status" value="2"/>
</dbReference>
<comment type="similarity">
    <text evidence="3">Belongs to the glycosyl hydrolase 70 family.</text>
</comment>
<dbReference type="Proteomes" id="UP001523234">
    <property type="component" value="Unassembled WGS sequence"/>
</dbReference>
<feature type="repeat" description="Cell wall-binding" evidence="11">
    <location>
        <begin position="1101"/>
        <end position="1120"/>
    </location>
</feature>
<keyword evidence="8" id="KW-0677">Repeat</keyword>
<feature type="compositionally biased region" description="Low complexity" evidence="12">
    <location>
        <begin position="1503"/>
        <end position="1525"/>
    </location>
</feature>
<accession>A0ABT0ZQG0</accession>
<feature type="compositionally biased region" description="Basic and acidic residues" evidence="12">
    <location>
        <begin position="1447"/>
        <end position="1463"/>
    </location>
</feature>
<dbReference type="InterPro" id="IPR018337">
    <property type="entry name" value="Cell_wall/Cho-bd_repeat"/>
</dbReference>
<feature type="compositionally biased region" description="Basic and acidic residues" evidence="12">
    <location>
        <begin position="1493"/>
        <end position="1502"/>
    </location>
</feature>
<evidence type="ECO:0000256" key="8">
    <source>
        <dbReference type="ARBA" id="ARBA00022737"/>
    </source>
</evidence>
<organism evidence="15 16">
    <name type="scientific">Fructobacillus apis</name>
    <dbReference type="NCBI Taxonomy" id="2935017"/>
    <lineage>
        <taxon>Bacteria</taxon>
        <taxon>Bacillati</taxon>
        <taxon>Bacillota</taxon>
        <taxon>Bacilli</taxon>
        <taxon>Lactobacillales</taxon>
        <taxon>Lactobacillaceae</taxon>
        <taxon>Fructobacillus</taxon>
    </lineage>
</organism>